<feature type="domain" description="Response regulatory" evidence="6">
    <location>
        <begin position="1"/>
        <end position="41"/>
    </location>
</feature>
<dbReference type="AlphaFoldDB" id="A0A239K3E6"/>
<evidence type="ECO:0000256" key="2">
    <source>
        <dbReference type="ARBA" id="ARBA00023125"/>
    </source>
</evidence>
<name>A0A239K3E6_9ACTN</name>
<feature type="domain" description="HTH luxR-type" evidence="5">
    <location>
        <begin position="65"/>
        <end position="130"/>
    </location>
</feature>
<evidence type="ECO:0000259" key="6">
    <source>
        <dbReference type="PROSITE" id="PS50110"/>
    </source>
</evidence>
<dbReference type="PRINTS" id="PR00038">
    <property type="entry name" value="HTHLUXR"/>
</dbReference>
<dbReference type="Gene3D" id="3.40.50.2300">
    <property type="match status" value="1"/>
</dbReference>
<dbReference type="PANTHER" id="PTHR44688">
    <property type="entry name" value="DNA-BINDING TRANSCRIPTIONAL ACTIVATOR DEVR_DOSR"/>
    <property type="match status" value="1"/>
</dbReference>
<dbReference type="InterPro" id="IPR016032">
    <property type="entry name" value="Sig_transdc_resp-reg_C-effctor"/>
</dbReference>
<dbReference type="GO" id="GO:0000160">
    <property type="term" value="P:phosphorelay signal transduction system"/>
    <property type="evidence" value="ECO:0007669"/>
    <property type="project" value="InterPro"/>
</dbReference>
<keyword evidence="1" id="KW-0805">Transcription regulation</keyword>
<keyword evidence="8" id="KW-1185">Reference proteome</keyword>
<dbReference type="GO" id="GO:0006355">
    <property type="term" value="P:regulation of DNA-templated transcription"/>
    <property type="evidence" value="ECO:0007669"/>
    <property type="project" value="InterPro"/>
</dbReference>
<dbReference type="PROSITE" id="PS50110">
    <property type="entry name" value="RESPONSE_REGULATORY"/>
    <property type="match status" value="1"/>
</dbReference>
<comment type="caution">
    <text evidence="4">Lacks conserved residue(s) required for the propagation of feature annotation.</text>
</comment>
<evidence type="ECO:0000313" key="7">
    <source>
        <dbReference type="EMBL" id="SNT12625.1"/>
    </source>
</evidence>
<evidence type="ECO:0000256" key="3">
    <source>
        <dbReference type="ARBA" id="ARBA00023163"/>
    </source>
</evidence>
<keyword evidence="2" id="KW-0238">DNA-binding</keyword>
<dbReference type="PROSITE" id="PS00622">
    <property type="entry name" value="HTH_LUXR_1"/>
    <property type="match status" value="1"/>
</dbReference>
<dbReference type="SUPFAM" id="SSF52172">
    <property type="entry name" value="CheY-like"/>
    <property type="match status" value="1"/>
</dbReference>
<dbReference type="GO" id="GO:0003677">
    <property type="term" value="F:DNA binding"/>
    <property type="evidence" value="ECO:0007669"/>
    <property type="project" value="UniProtKB-KW"/>
</dbReference>
<evidence type="ECO:0000256" key="1">
    <source>
        <dbReference type="ARBA" id="ARBA00023015"/>
    </source>
</evidence>
<evidence type="ECO:0000259" key="5">
    <source>
        <dbReference type="PROSITE" id="PS50043"/>
    </source>
</evidence>
<protein>
    <submittedName>
        <fullName evidence="7">Regulatory protein, luxR family</fullName>
    </submittedName>
</protein>
<dbReference type="SMART" id="SM00421">
    <property type="entry name" value="HTH_LUXR"/>
    <property type="match status" value="1"/>
</dbReference>
<dbReference type="PROSITE" id="PS50043">
    <property type="entry name" value="HTH_LUXR_2"/>
    <property type="match status" value="1"/>
</dbReference>
<evidence type="ECO:0000256" key="4">
    <source>
        <dbReference type="PROSITE-ProRule" id="PRU00169"/>
    </source>
</evidence>
<dbReference type="InterPro" id="IPR001789">
    <property type="entry name" value="Sig_transdc_resp-reg_receiver"/>
</dbReference>
<dbReference type="PANTHER" id="PTHR44688:SF16">
    <property type="entry name" value="DNA-BINDING TRANSCRIPTIONAL ACTIVATOR DEVR_DOSR"/>
    <property type="match status" value="1"/>
</dbReference>
<accession>A0A239K3E6</accession>
<proteinExistence type="predicted"/>
<dbReference type="EMBL" id="FZOD01000025">
    <property type="protein sequence ID" value="SNT12625.1"/>
    <property type="molecule type" value="Genomic_DNA"/>
</dbReference>
<dbReference type="Proteomes" id="UP000198282">
    <property type="component" value="Unassembled WGS sequence"/>
</dbReference>
<dbReference type="CDD" id="cd06170">
    <property type="entry name" value="LuxR_C_like"/>
    <property type="match status" value="1"/>
</dbReference>
<reference evidence="7 8" key="1">
    <citation type="submission" date="2017-06" db="EMBL/GenBank/DDBJ databases">
        <authorList>
            <person name="Kim H.J."/>
            <person name="Triplett B.A."/>
        </authorList>
    </citation>
    <scope>NUCLEOTIDE SEQUENCE [LARGE SCALE GENOMIC DNA]</scope>
    <source>
        <strain evidence="7 8">CGMCC 4.2132</strain>
    </source>
</reference>
<sequence>MVVLTTYSDESVFAALGAGARGYLTKDTDAESLACAIATVVGGQAQFDPGIQRRLAEVVTRVRHVPGLPDGLTPREGEVLRLIAAGRSNGEIAGELFISEATVKTHVNNLFAKAGLRDRAQAVTYAFRHGLARE</sequence>
<dbReference type="SUPFAM" id="SSF46894">
    <property type="entry name" value="C-terminal effector domain of the bipartite response regulators"/>
    <property type="match status" value="1"/>
</dbReference>
<dbReference type="Pfam" id="PF00196">
    <property type="entry name" value="GerE"/>
    <property type="match status" value="1"/>
</dbReference>
<dbReference type="InterPro" id="IPR011006">
    <property type="entry name" value="CheY-like_superfamily"/>
</dbReference>
<organism evidence="7 8">
    <name type="scientific">Streptosporangium subroseum</name>
    <dbReference type="NCBI Taxonomy" id="106412"/>
    <lineage>
        <taxon>Bacteria</taxon>
        <taxon>Bacillati</taxon>
        <taxon>Actinomycetota</taxon>
        <taxon>Actinomycetes</taxon>
        <taxon>Streptosporangiales</taxon>
        <taxon>Streptosporangiaceae</taxon>
        <taxon>Streptosporangium</taxon>
    </lineage>
</organism>
<evidence type="ECO:0000313" key="8">
    <source>
        <dbReference type="Proteomes" id="UP000198282"/>
    </source>
</evidence>
<gene>
    <name evidence="7" type="ORF">SAMN05216276_102578</name>
</gene>
<dbReference type="InterPro" id="IPR000792">
    <property type="entry name" value="Tscrpt_reg_LuxR_C"/>
</dbReference>
<keyword evidence="3" id="KW-0804">Transcription</keyword>